<sequence>MNRFGLLLLTLLISNLLLANGFEELKRIRKLYKNHEYSRVLNLAKSVDKPKIAGELVGANYIKETHKSSAEFYHYKLSSFIYVNGLDDTKEIVRMYGRLLQLDTEERFVHQEQYQYIKDKLTEKCVEMVNSLNYREAKRYVNALARWGDTTEAY</sequence>
<gene>
    <name evidence="1" type="ORF">ACFS7Z_08510</name>
</gene>
<proteinExistence type="predicted"/>
<dbReference type="Proteomes" id="UP001597641">
    <property type="component" value="Unassembled WGS sequence"/>
</dbReference>
<name>A0ABW6BTX1_9BACT</name>
<evidence type="ECO:0000313" key="1">
    <source>
        <dbReference type="EMBL" id="MFD3000397.1"/>
    </source>
</evidence>
<evidence type="ECO:0000313" key="2">
    <source>
        <dbReference type="Proteomes" id="UP001597641"/>
    </source>
</evidence>
<accession>A0ABW6BTX1</accession>
<protein>
    <submittedName>
        <fullName evidence="1">Uncharacterized protein</fullName>
    </submittedName>
</protein>
<organism evidence="1 2">
    <name type="scientific">Pontibacter toksunensis</name>
    <dbReference type="NCBI Taxonomy" id="1332631"/>
    <lineage>
        <taxon>Bacteria</taxon>
        <taxon>Pseudomonadati</taxon>
        <taxon>Bacteroidota</taxon>
        <taxon>Cytophagia</taxon>
        <taxon>Cytophagales</taxon>
        <taxon>Hymenobacteraceae</taxon>
        <taxon>Pontibacter</taxon>
    </lineage>
</organism>
<comment type="caution">
    <text evidence="1">The sequence shown here is derived from an EMBL/GenBank/DDBJ whole genome shotgun (WGS) entry which is preliminary data.</text>
</comment>
<dbReference type="RefSeq" id="WP_377483369.1">
    <property type="nucleotide sequence ID" value="NZ_JBHUOX010000005.1"/>
</dbReference>
<dbReference type="EMBL" id="JBHUOX010000005">
    <property type="protein sequence ID" value="MFD3000397.1"/>
    <property type="molecule type" value="Genomic_DNA"/>
</dbReference>
<reference evidence="2" key="1">
    <citation type="journal article" date="2019" name="Int. J. Syst. Evol. Microbiol.">
        <title>The Global Catalogue of Microorganisms (GCM) 10K type strain sequencing project: providing services to taxonomists for standard genome sequencing and annotation.</title>
        <authorList>
            <consortium name="The Broad Institute Genomics Platform"/>
            <consortium name="The Broad Institute Genome Sequencing Center for Infectious Disease"/>
            <person name="Wu L."/>
            <person name="Ma J."/>
        </authorList>
    </citation>
    <scope>NUCLEOTIDE SEQUENCE [LARGE SCALE GENOMIC DNA]</scope>
    <source>
        <strain evidence="2">KCTC 23984</strain>
    </source>
</reference>
<keyword evidence="2" id="KW-1185">Reference proteome</keyword>